<dbReference type="EMBL" id="QUTE01022099">
    <property type="protein sequence ID" value="RHY82767.1"/>
    <property type="molecule type" value="Genomic_DNA"/>
</dbReference>
<dbReference type="EMBL" id="QUTI01015539">
    <property type="protein sequence ID" value="RLO11602.1"/>
    <property type="molecule type" value="Genomic_DNA"/>
</dbReference>
<dbReference type="EMBL" id="QUTB01003438">
    <property type="protein sequence ID" value="RHY68014.1"/>
    <property type="molecule type" value="Genomic_DNA"/>
</dbReference>
<reference evidence="6 10" key="1">
    <citation type="journal article" date="2018" name="J. Invertebr. Pathol.">
        <title>New genotyping method for the causative agent of crayfish plague (Aphanomyces astaci) based on whole genome data.</title>
        <authorList>
            <person name="Minardi D."/>
            <person name="Studholme D.J."/>
            <person name="van der Giezen M."/>
            <person name="Pretto T."/>
            <person name="Oidtmann B."/>
        </authorList>
    </citation>
    <scope>NUCLEOTIDE SEQUENCE [LARGE SCALE GENOMIC DNA]</scope>
    <source>
        <strain evidence="6 10">KB13</strain>
    </source>
</reference>
<comment type="caution">
    <text evidence="1">The sequence shown here is derived from an EMBL/GenBank/DDBJ whole genome shotgun (WGS) entry which is preliminary data.</text>
</comment>
<dbReference type="EMBL" id="QUTF01007411">
    <property type="protein sequence ID" value="RHZ39645.1"/>
    <property type="molecule type" value="Genomic_DNA"/>
</dbReference>
<evidence type="ECO:0000313" key="12">
    <source>
        <dbReference type="Proteomes" id="UP000286510"/>
    </source>
</evidence>
<dbReference type="Proteomes" id="UP000275652">
    <property type="component" value="Unassembled WGS sequence"/>
</dbReference>
<evidence type="ECO:0000313" key="2">
    <source>
        <dbReference type="EMBL" id="RHY68014.1"/>
    </source>
</evidence>
<gene>
    <name evidence="5" type="ORF">DYB26_006349</name>
    <name evidence="6" type="ORF">DYB28_002143</name>
    <name evidence="3" type="ORF">DYB30_013631</name>
    <name evidence="4" type="ORF">DYB31_008650</name>
    <name evidence="2" type="ORF">DYB34_007757</name>
    <name evidence="1" type="ORF">DYB36_013452</name>
</gene>
<evidence type="ECO:0000313" key="4">
    <source>
        <dbReference type="EMBL" id="RHY82767.1"/>
    </source>
</evidence>
<evidence type="ECO:0000313" key="6">
    <source>
        <dbReference type="EMBL" id="RLO11602.1"/>
    </source>
</evidence>
<evidence type="ECO:0000313" key="8">
    <source>
        <dbReference type="Proteomes" id="UP000266196"/>
    </source>
</evidence>
<dbReference type="Proteomes" id="UP000283543">
    <property type="component" value="Unassembled WGS sequence"/>
</dbReference>
<dbReference type="Proteomes" id="UP000286510">
    <property type="component" value="Unassembled WGS sequence"/>
</dbReference>
<evidence type="ECO:0000313" key="3">
    <source>
        <dbReference type="EMBL" id="RHY76553.1"/>
    </source>
</evidence>
<protein>
    <submittedName>
        <fullName evidence="1">Uncharacterized protein</fullName>
    </submittedName>
</protein>
<dbReference type="EMBL" id="QUTD01002186">
    <property type="protein sequence ID" value="RHY76553.1"/>
    <property type="molecule type" value="Genomic_DNA"/>
</dbReference>
<reference evidence="7 8" key="2">
    <citation type="submission" date="2018-08" db="EMBL/GenBank/DDBJ databases">
        <title>Aphanomyces genome sequencing and annotation.</title>
        <authorList>
            <person name="Minardi D."/>
            <person name="Oidtmann B."/>
            <person name="Van Der Giezen M."/>
            <person name="Studholme D.J."/>
        </authorList>
    </citation>
    <scope>NUCLEOTIDE SEQUENCE [LARGE SCALE GENOMIC DNA]</scope>
    <source>
        <strain evidence="4 8">197901</strain>
        <strain evidence="3 9">D2</strain>
        <strain evidence="5 12">FDL457</strain>
        <strain evidence="1 7">Kv</strain>
        <strain evidence="2 11">Si</strain>
    </source>
</reference>
<proteinExistence type="predicted"/>
<evidence type="ECO:0000313" key="11">
    <source>
        <dbReference type="Proteomes" id="UP000283543"/>
    </source>
</evidence>
<sequence length="90" mass="10354">MSSACIDVFTKKRVVMWDMANHDYRDITEAKWAAWFGKAFEEEPQDLEVLKKILTTAIRFDTTILDADSRIGIDNLMQALERNDQASVVD</sequence>
<evidence type="ECO:0000313" key="1">
    <source>
        <dbReference type="EMBL" id="RHY19785.1"/>
    </source>
</evidence>
<dbReference type="Proteomes" id="UP000266643">
    <property type="component" value="Unassembled WGS sequence"/>
</dbReference>
<dbReference type="EMBL" id="QUSZ01003087">
    <property type="protein sequence ID" value="RHY19785.1"/>
    <property type="molecule type" value="Genomic_DNA"/>
</dbReference>
<evidence type="ECO:0000313" key="10">
    <source>
        <dbReference type="Proteomes" id="UP000275652"/>
    </source>
</evidence>
<evidence type="ECO:0000313" key="7">
    <source>
        <dbReference type="Proteomes" id="UP000265427"/>
    </source>
</evidence>
<organism evidence="1 7">
    <name type="scientific">Aphanomyces astaci</name>
    <name type="common">Crayfish plague agent</name>
    <dbReference type="NCBI Taxonomy" id="112090"/>
    <lineage>
        <taxon>Eukaryota</taxon>
        <taxon>Sar</taxon>
        <taxon>Stramenopiles</taxon>
        <taxon>Oomycota</taxon>
        <taxon>Saprolegniomycetes</taxon>
        <taxon>Saprolegniales</taxon>
        <taxon>Verrucalvaceae</taxon>
        <taxon>Aphanomyces</taxon>
    </lineage>
</organism>
<dbReference type="Proteomes" id="UP000266196">
    <property type="component" value="Unassembled WGS sequence"/>
</dbReference>
<evidence type="ECO:0000313" key="9">
    <source>
        <dbReference type="Proteomes" id="UP000266643"/>
    </source>
</evidence>
<dbReference type="AlphaFoldDB" id="A0A397BKQ8"/>
<dbReference type="Proteomes" id="UP000265427">
    <property type="component" value="Unassembled WGS sequence"/>
</dbReference>
<accession>A0A397BKQ8</accession>
<evidence type="ECO:0000313" key="5">
    <source>
        <dbReference type="EMBL" id="RHZ39645.1"/>
    </source>
</evidence>
<name>A0A397BKQ8_APHAT</name>